<evidence type="ECO:0000313" key="2">
    <source>
        <dbReference type="EMBL" id="ACV27760.1"/>
    </source>
</evidence>
<keyword evidence="1" id="KW-0472">Membrane</keyword>
<gene>
    <name evidence="2" type="ordered locus">Kkor_2351</name>
</gene>
<dbReference type="Proteomes" id="UP000001231">
    <property type="component" value="Chromosome"/>
</dbReference>
<proteinExistence type="predicted"/>
<keyword evidence="1" id="KW-1133">Transmembrane helix</keyword>
<dbReference type="HOGENOM" id="CLU_2479184_0_0_6"/>
<dbReference type="EMBL" id="CP001707">
    <property type="protein sequence ID" value="ACV27760.1"/>
    <property type="molecule type" value="Genomic_DNA"/>
</dbReference>
<dbReference type="AlphaFoldDB" id="C7R8J5"/>
<reference evidence="2 3" key="1">
    <citation type="journal article" date="2009" name="Stand. Genomic Sci.">
        <title>Complete genome sequence of Kangiella koreensis type strain (SW-125).</title>
        <authorList>
            <person name="Han C."/>
            <person name="Sikorski J."/>
            <person name="Lapidus A."/>
            <person name="Nolan M."/>
            <person name="Glavina Del Rio T."/>
            <person name="Tice H."/>
            <person name="Cheng J.F."/>
            <person name="Lucas S."/>
            <person name="Chen F."/>
            <person name="Copeland A."/>
            <person name="Ivanova N."/>
            <person name="Mavromatis K."/>
            <person name="Ovchinnikova G."/>
            <person name="Pati A."/>
            <person name="Bruce D."/>
            <person name="Goodwin L."/>
            <person name="Pitluck S."/>
            <person name="Chen A."/>
            <person name="Palaniappan K."/>
            <person name="Land M."/>
            <person name="Hauser L."/>
            <person name="Chang Y.J."/>
            <person name="Jeffries C.D."/>
            <person name="Chain P."/>
            <person name="Saunders E."/>
            <person name="Brettin T."/>
            <person name="Goker M."/>
            <person name="Tindall B.J."/>
            <person name="Bristow J."/>
            <person name="Eisen J.A."/>
            <person name="Markowitz V."/>
            <person name="Hugenholtz P."/>
            <person name="Kyrpides N.C."/>
            <person name="Klenk H.P."/>
            <person name="Detter J.C."/>
        </authorList>
    </citation>
    <scope>NUCLEOTIDE SEQUENCE [LARGE SCALE GENOMIC DNA]</scope>
    <source>
        <strain evidence="3">DSM 16069 / KCTC 12182 / SW-125</strain>
    </source>
</reference>
<dbReference type="RefSeq" id="WP_015781365.1">
    <property type="nucleotide sequence ID" value="NC_013166.1"/>
</dbReference>
<accession>C7R8J5</accession>
<sequence length="87" mass="9566">MRPNEKRTLTTRILGLVVFLLLLGLIYAPFYLIIYGFALGIDWLIVDINFSSALTHTVMAISALIAMVSSLSGKGGSAFISRLFGKW</sequence>
<feature type="transmembrane region" description="Helical" evidence="1">
    <location>
        <begin position="50"/>
        <end position="72"/>
    </location>
</feature>
<keyword evidence="1" id="KW-0812">Transmembrane</keyword>
<evidence type="ECO:0000313" key="3">
    <source>
        <dbReference type="Proteomes" id="UP000001231"/>
    </source>
</evidence>
<organism evidence="2 3">
    <name type="scientific">Kangiella koreensis (strain DSM 16069 / JCM 12317 / KCTC 12182 / SW-125)</name>
    <dbReference type="NCBI Taxonomy" id="523791"/>
    <lineage>
        <taxon>Bacteria</taxon>
        <taxon>Pseudomonadati</taxon>
        <taxon>Pseudomonadota</taxon>
        <taxon>Gammaproteobacteria</taxon>
        <taxon>Kangiellales</taxon>
        <taxon>Kangiellaceae</taxon>
        <taxon>Kangiella</taxon>
    </lineage>
</organism>
<feature type="transmembrane region" description="Helical" evidence="1">
    <location>
        <begin position="12"/>
        <end position="38"/>
    </location>
</feature>
<keyword evidence="3" id="KW-1185">Reference proteome</keyword>
<evidence type="ECO:0000256" key="1">
    <source>
        <dbReference type="SAM" id="Phobius"/>
    </source>
</evidence>
<name>C7R8J5_KANKD</name>
<protein>
    <submittedName>
        <fullName evidence="2">Uncharacterized protein</fullName>
    </submittedName>
</protein>
<dbReference type="KEGG" id="kko:Kkor_2351"/>
<dbReference type="InParanoid" id="C7R8J5"/>
<dbReference type="STRING" id="523791.Kkor_2351"/>